<reference evidence="9" key="1">
    <citation type="journal article" date="2021" name="Microorganisms">
        <title>Acidisoma silvae sp. nov. and Acidisomacellulosilytica sp. nov., Two Acidophilic Bacteria Isolated from Decaying Wood, Hydrolyzing Cellulose and Producing Poly-3-hydroxybutyrate.</title>
        <authorList>
            <person name="Mieszkin S."/>
            <person name="Pouder E."/>
            <person name="Uroz S."/>
            <person name="Simon-Colin C."/>
            <person name="Alain K."/>
        </authorList>
    </citation>
    <scope>NUCLEOTIDE SEQUENCE</scope>
    <source>
        <strain evidence="9">HW T2.11</strain>
    </source>
</reference>
<evidence type="ECO:0000256" key="7">
    <source>
        <dbReference type="RuleBase" id="RU363032"/>
    </source>
</evidence>
<feature type="transmembrane region" description="Helical" evidence="7">
    <location>
        <begin position="250"/>
        <end position="272"/>
    </location>
</feature>
<dbReference type="InterPro" id="IPR035906">
    <property type="entry name" value="MetI-like_sf"/>
</dbReference>
<accession>A0A963YWN9</accession>
<sequence length="281" mass="30731">MAMLCQAPSVILLLLWMIVPLVMTVWFSLLHYNLMDEGRQFIGVMNYVYLFTDPSLTDALLNTLVLVVGVLLASVVLGTLIALLMNQPMHGRPVVRLLVIAPFFVMPTVSALIWKNMLMNPVSGLFAWVAHLFGFPGFDWFANAPLLSVGIIVAWQWVPFAALILLTALQSMDREQLEAAALDGARPLVLFRRIIAPHLARPVTVVILIETMFLLSVFAEILVTTGGGPGDDTTNLPYLIYKTALLDYDIGGASAGGLLAVVLANLVSIFLVRTVAKSLDR</sequence>
<dbReference type="Pfam" id="PF00528">
    <property type="entry name" value="BPD_transp_1"/>
    <property type="match status" value="1"/>
</dbReference>
<dbReference type="AlphaFoldDB" id="A0A963YWN9"/>
<protein>
    <submittedName>
        <fullName evidence="9">Sugar ABC transporter permease</fullName>
    </submittedName>
</protein>
<dbReference type="GO" id="GO:0055085">
    <property type="term" value="P:transmembrane transport"/>
    <property type="evidence" value="ECO:0007669"/>
    <property type="project" value="InterPro"/>
</dbReference>
<dbReference type="CDD" id="cd06261">
    <property type="entry name" value="TM_PBP2"/>
    <property type="match status" value="1"/>
</dbReference>
<feature type="transmembrane region" description="Helical" evidence="7">
    <location>
        <begin position="12"/>
        <end position="32"/>
    </location>
</feature>
<keyword evidence="6 7" id="KW-0472">Membrane</keyword>
<keyword evidence="2 7" id="KW-0813">Transport</keyword>
<organism evidence="9 10">
    <name type="scientific">Acidisoma silvae</name>
    <dbReference type="NCBI Taxonomy" id="2802396"/>
    <lineage>
        <taxon>Bacteria</taxon>
        <taxon>Pseudomonadati</taxon>
        <taxon>Pseudomonadota</taxon>
        <taxon>Alphaproteobacteria</taxon>
        <taxon>Acetobacterales</taxon>
        <taxon>Acidocellaceae</taxon>
        <taxon>Acidisoma</taxon>
    </lineage>
</organism>
<dbReference type="PANTHER" id="PTHR43005:SF2">
    <property type="entry name" value="INTEGRAL MEMBRANE SUGAR TRANSPORT PROTEIN"/>
    <property type="match status" value="1"/>
</dbReference>
<dbReference type="Proteomes" id="UP000708298">
    <property type="component" value="Unassembled WGS sequence"/>
</dbReference>
<keyword evidence="4 7" id="KW-0812">Transmembrane</keyword>
<dbReference type="PROSITE" id="PS50928">
    <property type="entry name" value="ABC_TM1"/>
    <property type="match status" value="1"/>
</dbReference>
<evidence type="ECO:0000256" key="4">
    <source>
        <dbReference type="ARBA" id="ARBA00022692"/>
    </source>
</evidence>
<feature type="domain" description="ABC transmembrane type-1" evidence="8">
    <location>
        <begin position="60"/>
        <end position="271"/>
    </location>
</feature>
<keyword evidence="3" id="KW-1003">Cell membrane</keyword>
<keyword evidence="5 7" id="KW-1133">Transmembrane helix</keyword>
<reference evidence="9" key="2">
    <citation type="submission" date="2021-01" db="EMBL/GenBank/DDBJ databases">
        <authorList>
            <person name="Mieszkin S."/>
            <person name="Pouder E."/>
            <person name="Alain K."/>
        </authorList>
    </citation>
    <scope>NUCLEOTIDE SEQUENCE</scope>
    <source>
        <strain evidence="9">HW T2.11</strain>
    </source>
</reference>
<evidence type="ECO:0000313" key="9">
    <source>
        <dbReference type="EMBL" id="MCB8877523.1"/>
    </source>
</evidence>
<feature type="transmembrane region" description="Helical" evidence="7">
    <location>
        <begin position="146"/>
        <end position="169"/>
    </location>
</feature>
<comment type="subcellular location">
    <subcellularLocation>
        <location evidence="1 7">Cell membrane</location>
        <topology evidence="1 7">Multi-pass membrane protein</topology>
    </subcellularLocation>
</comment>
<dbReference type="GO" id="GO:0005886">
    <property type="term" value="C:plasma membrane"/>
    <property type="evidence" value="ECO:0007669"/>
    <property type="project" value="UniProtKB-SubCell"/>
</dbReference>
<comment type="caution">
    <text evidence="9">The sequence shown here is derived from an EMBL/GenBank/DDBJ whole genome shotgun (WGS) entry which is preliminary data.</text>
</comment>
<evidence type="ECO:0000259" key="8">
    <source>
        <dbReference type="PROSITE" id="PS50928"/>
    </source>
</evidence>
<evidence type="ECO:0000256" key="6">
    <source>
        <dbReference type="ARBA" id="ARBA00023136"/>
    </source>
</evidence>
<comment type="similarity">
    <text evidence="7">Belongs to the binding-protein-dependent transport system permease family.</text>
</comment>
<evidence type="ECO:0000313" key="10">
    <source>
        <dbReference type="Proteomes" id="UP000708298"/>
    </source>
</evidence>
<evidence type="ECO:0000256" key="5">
    <source>
        <dbReference type="ARBA" id="ARBA00022989"/>
    </source>
</evidence>
<feature type="transmembrane region" description="Helical" evidence="7">
    <location>
        <begin position="59"/>
        <end position="85"/>
    </location>
</feature>
<dbReference type="PANTHER" id="PTHR43005">
    <property type="entry name" value="BLR7065 PROTEIN"/>
    <property type="match status" value="1"/>
</dbReference>
<dbReference type="EMBL" id="JAESVB010000014">
    <property type="protein sequence ID" value="MCB8877523.1"/>
    <property type="molecule type" value="Genomic_DNA"/>
</dbReference>
<dbReference type="Gene3D" id="1.10.3720.10">
    <property type="entry name" value="MetI-like"/>
    <property type="match status" value="1"/>
</dbReference>
<name>A0A963YWN9_9PROT</name>
<dbReference type="InterPro" id="IPR000515">
    <property type="entry name" value="MetI-like"/>
</dbReference>
<evidence type="ECO:0000256" key="2">
    <source>
        <dbReference type="ARBA" id="ARBA00022448"/>
    </source>
</evidence>
<dbReference type="SUPFAM" id="SSF161098">
    <property type="entry name" value="MetI-like"/>
    <property type="match status" value="1"/>
</dbReference>
<evidence type="ECO:0000256" key="1">
    <source>
        <dbReference type="ARBA" id="ARBA00004651"/>
    </source>
</evidence>
<feature type="transmembrane region" description="Helical" evidence="7">
    <location>
        <begin position="202"/>
        <end position="223"/>
    </location>
</feature>
<evidence type="ECO:0000256" key="3">
    <source>
        <dbReference type="ARBA" id="ARBA00022475"/>
    </source>
</evidence>
<keyword evidence="10" id="KW-1185">Reference proteome</keyword>
<feature type="transmembrane region" description="Helical" evidence="7">
    <location>
        <begin position="97"/>
        <end position="114"/>
    </location>
</feature>
<proteinExistence type="inferred from homology"/>
<gene>
    <name evidence="9" type="ORF">ASILVAE211_20175</name>
</gene>